<name>W5T7L7_9NOCA</name>
<dbReference type="PANTHER" id="PTHR39515">
    <property type="entry name" value="CONSERVED PROTEIN"/>
    <property type="match status" value="1"/>
</dbReference>
<dbReference type="InterPro" id="IPR036390">
    <property type="entry name" value="WH_DNA-bd_sf"/>
</dbReference>
<keyword evidence="3" id="KW-1185">Reference proteome</keyword>
<evidence type="ECO:0000313" key="2">
    <source>
        <dbReference type="EMBL" id="AHH15320.1"/>
    </source>
</evidence>
<dbReference type="Pfam" id="PF01047">
    <property type="entry name" value="MarR"/>
    <property type="match status" value="1"/>
</dbReference>
<dbReference type="PROSITE" id="PS50995">
    <property type="entry name" value="HTH_MARR_2"/>
    <property type="match status" value="1"/>
</dbReference>
<dbReference type="KEGG" id="nno:NONO_c05070"/>
<accession>W5T7L7</accession>
<dbReference type="InterPro" id="IPR000835">
    <property type="entry name" value="HTH_MarR-typ"/>
</dbReference>
<feature type="domain" description="HTH marR-type" evidence="1">
    <location>
        <begin position="1"/>
        <end position="132"/>
    </location>
</feature>
<dbReference type="EMBL" id="CP006850">
    <property type="protein sequence ID" value="AHH15320.1"/>
    <property type="molecule type" value="Genomic_DNA"/>
</dbReference>
<dbReference type="AlphaFoldDB" id="W5T7L7"/>
<dbReference type="PANTHER" id="PTHR39515:SF2">
    <property type="entry name" value="HTH-TYPE TRANSCRIPTIONAL REGULATOR RV0880"/>
    <property type="match status" value="1"/>
</dbReference>
<sequence length="145" mass="15492">MVDIAVTAARLTRLAGTLGTNALPRALVRALSTLEEHGPLRISEFAHLDGCSQPSATALIGRLTSAGYVARTKDPDDSRAVVVELTPTGRAELHASRRAFGTTLAARLPDFDIDRLSHLESELTDLLEALKSAAPHKVSIRSVDE</sequence>
<evidence type="ECO:0000313" key="3">
    <source>
        <dbReference type="Proteomes" id="UP000019150"/>
    </source>
</evidence>
<evidence type="ECO:0000259" key="1">
    <source>
        <dbReference type="PROSITE" id="PS50995"/>
    </source>
</evidence>
<dbReference type="Proteomes" id="UP000019150">
    <property type="component" value="Chromosome"/>
</dbReference>
<gene>
    <name evidence="2" type="ORF">NONO_c05070</name>
</gene>
<dbReference type="SMART" id="SM00347">
    <property type="entry name" value="HTH_MARR"/>
    <property type="match status" value="1"/>
</dbReference>
<dbReference type="PATRIC" id="fig|1415166.3.peg.516"/>
<protein>
    <submittedName>
        <fullName evidence="2">Putative transcriptional regulator, MarR family</fullName>
    </submittedName>
</protein>
<dbReference type="GO" id="GO:0003700">
    <property type="term" value="F:DNA-binding transcription factor activity"/>
    <property type="evidence" value="ECO:0007669"/>
    <property type="project" value="InterPro"/>
</dbReference>
<dbReference type="InterPro" id="IPR052526">
    <property type="entry name" value="HTH-type_Bedaq_tolerance"/>
</dbReference>
<reference evidence="2 3" key="1">
    <citation type="journal article" date="2014" name="Appl. Environ. Microbiol.">
        <title>Insights into the Microbial Degradation of Rubber and Gutta-Percha by Analysis of the Complete Genome of Nocardia nova SH22a.</title>
        <authorList>
            <person name="Luo Q."/>
            <person name="Hiessl S."/>
            <person name="Poehlein A."/>
            <person name="Daniel R."/>
            <person name="Steinbuchel A."/>
        </authorList>
    </citation>
    <scope>NUCLEOTIDE SEQUENCE [LARGE SCALE GENOMIC DNA]</scope>
    <source>
        <strain evidence="2">SH22a</strain>
    </source>
</reference>
<dbReference type="InterPro" id="IPR036388">
    <property type="entry name" value="WH-like_DNA-bd_sf"/>
</dbReference>
<dbReference type="Gene3D" id="1.10.10.10">
    <property type="entry name" value="Winged helix-like DNA-binding domain superfamily/Winged helix DNA-binding domain"/>
    <property type="match status" value="1"/>
</dbReference>
<dbReference type="OrthoDB" id="69852at2"/>
<dbReference type="eggNOG" id="COG1846">
    <property type="taxonomic scope" value="Bacteria"/>
</dbReference>
<dbReference type="STRING" id="1415166.NONO_c05070"/>
<dbReference type="SUPFAM" id="SSF46785">
    <property type="entry name" value="Winged helix' DNA-binding domain"/>
    <property type="match status" value="1"/>
</dbReference>
<dbReference type="HOGENOM" id="CLU_083287_15_1_11"/>
<proteinExistence type="predicted"/>
<organism evidence="2 3">
    <name type="scientific">Nocardia nova SH22a</name>
    <dbReference type="NCBI Taxonomy" id="1415166"/>
    <lineage>
        <taxon>Bacteria</taxon>
        <taxon>Bacillati</taxon>
        <taxon>Actinomycetota</taxon>
        <taxon>Actinomycetes</taxon>
        <taxon>Mycobacteriales</taxon>
        <taxon>Nocardiaceae</taxon>
        <taxon>Nocardia</taxon>
    </lineage>
</organism>